<organism evidence="2">
    <name type="scientific">freshwater metagenome</name>
    <dbReference type="NCBI Taxonomy" id="449393"/>
    <lineage>
        <taxon>unclassified sequences</taxon>
        <taxon>metagenomes</taxon>
        <taxon>ecological metagenomes</taxon>
    </lineage>
</organism>
<feature type="region of interest" description="Disordered" evidence="1">
    <location>
        <begin position="1"/>
        <end position="23"/>
    </location>
</feature>
<gene>
    <name evidence="2" type="ORF">UFOPK1392_00356</name>
</gene>
<protein>
    <submittedName>
        <fullName evidence="2">Unannotated protein</fullName>
    </submittedName>
</protein>
<dbReference type="EMBL" id="CAEMXZ010000010">
    <property type="protein sequence ID" value="CAB4322620.1"/>
    <property type="molecule type" value="Genomic_DNA"/>
</dbReference>
<feature type="region of interest" description="Disordered" evidence="1">
    <location>
        <begin position="61"/>
        <end position="119"/>
    </location>
</feature>
<evidence type="ECO:0000256" key="1">
    <source>
        <dbReference type="SAM" id="MobiDB-lite"/>
    </source>
</evidence>
<reference evidence="2" key="1">
    <citation type="submission" date="2020-05" db="EMBL/GenBank/DDBJ databases">
        <authorList>
            <person name="Chiriac C."/>
            <person name="Salcher M."/>
            <person name="Ghai R."/>
            <person name="Kavagutti S V."/>
        </authorList>
    </citation>
    <scope>NUCLEOTIDE SEQUENCE</scope>
</reference>
<feature type="compositionally biased region" description="Basic and acidic residues" evidence="1">
    <location>
        <begin position="7"/>
        <end position="23"/>
    </location>
</feature>
<name>A0A6J5Y8Z0_9ZZZZ</name>
<sequence length="119" mass="13267">MAALRLDAPDGEKSSAPDVDHVAAHRHCRQRIFRKAESPRADEHDVVDEFTLCELAVDPGETPSEWQSNVVAERERSSAGSTLATINGDEVRSAPGHHHALREIHPEPLFPNRRFDADR</sequence>
<accession>A0A6J5Y8Z0</accession>
<proteinExistence type="predicted"/>
<evidence type="ECO:0000313" key="2">
    <source>
        <dbReference type="EMBL" id="CAB4322620.1"/>
    </source>
</evidence>
<dbReference type="AlphaFoldDB" id="A0A6J5Y8Z0"/>